<sequence>MNKLKFLGKALFVGIALMLFVPQIAQARAKIPIGTRDVIDIVYNIPESDSIIIDGKHVNLARMHKEFNIAYILPIWVTEEPQLVLYDAPTETYYEMTTPQSQAFLKEYIKEKKLDESDLLKLGFYTRYGGKAVLVILIGFLIWGQIPSRKKEDKAEPTKL</sequence>
<keyword evidence="1" id="KW-0812">Transmembrane</keyword>
<dbReference type="GeneID" id="84899454"/>
<keyword evidence="1" id="KW-0472">Membrane</keyword>
<feature type="signal peptide" evidence="2">
    <location>
        <begin position="1"/>
        <end position="27"/>
    </location>
</feature>
<reference evidence="3 4" key="1">
    <citation type="submission" date="2018-05" db="EMBL/GenBank/DDBJ databases">
        <title>Genomic Encyclopedia of Type Strains, Phase I: the one thousand microbial genomes (KMG-I) project.</title>
        <authorList>
            <person name="Kyrpides N."/>
        </authorList>
    </citation>
    <scope>NUCLEOTIDE SEQUENCE [LARGE SCALE GENOMIC DNA]</scope>
    <source>
        <strain evidence="3 4">DSM 15611</strain>
    </source>
</reference>
<dbReference type="EMBL" id="QJJX01000003">
    <property type="protein sequence ID" value="PXX24118.1"/>
    <property type="molecule type" value="Genomic_DNA"/>
</dbReference>
<dbReference type="OrthoDB" id="667621at2"/>
<feature type="transmembrane region" description="Helical" evidence="1">
    <location>
        <begin position="128"/>
        <end position="146"/>
    </location>
</feature>
<keyword evidence="2" id="KW-0732">Signal</keyword>
<protein>
    <submittedName>
        <fullName evidence="3">Uncharacterized protein</fullName>
    </submittedName>
</protein>
<dbReference type="Proteomes" id="UP000248314">
    <property type="component" value="Unassembled WGS sequence"/>
</dbReference>
<dbReference type="AlphaFoldDB" id="A0A318I045"/>
<gene>
    <name evidence="3" type="ORF">EJ73_00359</name>
</gene>
<accession>A0A318I045</accession>
<keyword evidence="1" id="KW-1133">Transmembrane helix</keyword>
<proteinExistence type="predicted"/>
<comment type="caution">
    <text evidence="3">The sequence shown here is derived from an EMBL/GenBank/DDBJ whole genome shotgun (WGS) entry which is preliminary data.</text>
</comment>
<name>A0A318I045_9BACT</name>
<feature type="chain" id="PRO_5016418366" evidence="2">
    <location>
        <begin position="28"/>
        <end position="160"/>
    </location>
</feature>
<dbReference type="RefSeq" id="WP_025815234.1">
    <property type="nucleotide sequence ID" value="NZ_BAIZ01000002.1"/>
</dbReference>
<evidence type="ECO:0000313" key="4">
    <source>
        <dbReference type="Proteomes" id="UP000248314"/>
    </source>
</evidence>
<keyword evidence="4" id="KW-1185">Reference proteome</keyword>
<organism evidence="3 4">
    <name type="scientific">Hoylesella shahii DSM 15611 = JCM 12083</name>
    <dbReference type="NCBI Taxonomy" id="1122991"/>
    <lineage>
        <taxon>Bacteria</taxon>
        <taxon>Pseudomonadati</taxon>
        <taxon>Bacteroidota</taxon>
        <taxon>Bacteroidia</taxon>
        <taxon>Bacteroidales</taxon>
        <taxon>Prevotellaceae</taxon>
        <taxon>Hoylesella</taxon>
    </lineage>
</organism>
<evidence type="ECO:0000313" key="3">
    <source>
        <dbReference type="EMBL" id="PXX24118.1"/>
    </source>
</evidence>
<evidence type="ECO:0000256" key="1">
    <source>
        <dbReference type="SAM" id="Phobius"/>
    </source>
</evidence>
<evidence type="ECO:0000256" key="2">
    <source>
        <dbReference type="SAM" id="SignalP"/>
    </source>
</evidence>